<dbReference type="SUPFAM" id="SSF53335">
    <property type="entry name" value="S-adenosyl-L-methionine-dependent methyltransferases"/>
    <property type="match status" value="1"/>
</dbReference>
<gene>
    <name evidence="3" type="ORF">Mal48_30760</name>
</gene>
<dbReference type="InterPro" id="IPR029063">
    <property type="entry name" value="SAM-dependent_MTases_sf"/>
</dbReference>
<dbReference type="AlphaFoldDB" id="A0A517QQB3"/>
<dbReference type="InterPro" id="IPR022744">
    <property type="entry name" value="MeTrfase_dom_put"/>
</dbReference>
<dbReference type="CDD" id="cd02440">
    <property type="entry name" value="AdoMet_MTases"/>
    <property type="match status" value="1"/>
</dbReference>
<feature type="domain" description="Methyltransferase" evidence="2">
    <location>
        <begin position="116"/>
        <end position="329"/>
    </location>
</feature>
<dbReference type="Gene3D" id="3.40.50.150">
    <property type="entry name" value="Vaccinia Virus protein VP39"/>
    <property type="match status" value="1"/>
</dbReference>
<feature type="region of interest" description="Disordered" evidence="1">
    <location>
        <begin position="354"/>
        <end position="374"/>
    </location>
</feature>
<dbReference type="OrthoDB" id="9811915at2"/>
<dbReference type="EMBL" id="CP036267">
    <property type="protein sequence ID" value="QDT33821.1"/>
    <property type="molecule type" value="Genomic_DNA"/>
</dbReference>
<dbReference type="RefSeq" id="WP_145200751.1">
    <property type="nucleotide sequence ID" value="NZ_CP036267.1"/>
</dbReference>
<evidence type="ECO:0000313" key="4">
    <source>
        <dbReference type="Proteomes" id="UP000315724"/>
    </source>
</evidence>
<sequence>MSTIDSNIPFDVESFFNVEVANFKETLDRIENEVEQNPDQETVDRCVEEFTVAFHQSREECRVAEESLKDDARKLAEVQKRFRDELAPWFDQSWFFDRAKKKPRGYPGDYVMLTALYNEEPKSTGLGLVMDRYFLKADLARAVRTRLADVKAFVLDEIQKRNKPVSILNVASGPGREYTCGFDHLENPVSVTCLDSDEAALGFLKDEVEQAAAKNLTVSPVCYNALKTTSGEKNIQNFGASDIVYSVGLCDYIPDRYMIRILEGWRQSVVEGGVVYVAFKDCREYVASEYQWHADWHFYLRTEEDCRALFEQAGYDMDTMEMSRDSTGIIMNFVSRITTSEGVQIDKNQELKGPHFSSVRETEASQRDSLTSEN</sequence>
<organism evidence="3 4">
    <name type="scientific">Thalassoglobus polymorphus</name>
    <dbReference type="NCBI Taxonomy" id="2527994"/>
    <lineage>
        <taxon>Bacteria</taxon>
        <taxon>Pseudomonadati</taxon>
        <taxon>Planctomycetota</taxon>
        <taxon>Planctomycetia</taxon>
        <taxon>Planctomycetales</taxon>
        <taxon>Planctomycetaceae</taxon>
        <taxon>Thalassoglobus</taxon>
    </lineage>
</organism>
<evidence type="ECO:0000313" key="3">
    <source>
        <dbReference type="EMBL" id="QDT33821.1"/>
    </source>
</evidence>
<feature type="compositionally biased region" description="Basic and acidic residues" evidence="1">
    <location>
        <begin position="354"/>
        <end position="366"/>
    </location>
</feature>
<dbReference type="KEGG" id="tpol:Mal48_30760"/>
<dbReference type="Pfam" id="PF12147">
    <property type="entry name" value="Methyltransf_20"/>
    <property type="match status" value="1"/>
</dbReference>
<accession>A0A517QQB3</accession>
<evidence type="ECO:0000259" key="2">
    <source>
        <dbReference type="Pfam" id="PF12147"/>
    </source>
</evidence>
<evidence type="ECO:0000256" key="1">
    <source>
        <dbReference type="SAM" id="MobiDB-lite"/>
    </source>
</evidence>
<reference evidence="3 4" key="1">
    <citation type="submission" date="2019-02" db="EMBL/GenBank/DDBJ databases">
        <title>Deep-cultivation of Planctomycetes and their phenomic and genomic characterization uncovers novel biology.</title>
        <authorList>
            <person name="Wiegand S."/>
            <person name="Jogler M."/>
            <person name="Boedeker C."/>
            <person name="Pinto D."/>
            <person name="Vollmers J."/>
            <person name="Rivas-Marin E."/>
            <person name="Kohn T."/>
            <person name="Peeters S.H."/>
            <person name="Heuer A."/>
            <person name="Rast P."/>
            <person name="Oberbeckmann S."/>
            <person name="Bunk B."/>
            <person name="Jeske O."/>
            <person name="Meyerdierks A."/>
            <person name="Storesund J.E."/>
            <person name="Kallscheuer N."/>
            <person name="Luecker S."/>
            <person name="Lage O.M."/>
            <person name="Pohl T."/>
            <person name="Merkel B.J."/>
            <person name="Hornburger P."/>
            <person name="Mueller R.-W."/>
            <person name="Bruemmer F."/>
            <person name="Labrenz M."/>
            <person name="Spormann A.M."/>
            <person name="Op den Camp H."/>
            <person name="Overmann J."/>
            <person name="Amann R."/>
            <person name="Jetten M.S.M."/>
            <person name="Mascher T."/>
            <person name="Medema M.H."/>
            <person name="Devos D.P."/>
            <person name="Kaster A.-K."/>
            <person name="Ovreas L."/>
            <person name="Rohde M."/>
            <person name="Galperin M.Y."/>
            <person name="Jogler C."/>
        </authorList>
    </citation>
    <scope>NUCLEOTIDE SEQUENCE [LARGE SCALE GENOMIC DNA]</scope>
    <source>
        <strain evidence="3 4">Mal48</strain>
    </source>
</reference>
<proteinExistence type="predicted"/>
<protein>
    <submittedName>
        <fullName evidence="3">Lysophospholipase</fullName>
    </submittedName>
</protein>
<name>A0A517QQB3_9PLAN</name>
<keyword evidence="4" id="KW-1185">Reference proteome</keyword>
<dbReference type="Proteomes" id="UP000315724">
    <property type="component" value="Chromosome"/>
</dbReference>